<evidence type="ECO:0000313" key="4">
    <source>
        <dbReference type="Proteomes" id="UP001162131"/>
    </source>
</evidence>
<dbReference type="AlphaFoldDB" id="A0AAU9K338"/>
<evidence type="ECO:0000256" key="1">
    <source>
        <dbReference type="SAM" id="Coils"/>
    </source>
</evidence>
<dbReference type="EMBL" id="CAJZBQ010000056">
    <property type="protein sequence ID" value="CAG9333468.1"/>
    <property type="molecule type" value="Genomic_DNA"/>
</dbReference>
<dbReference type="Proteomes" id="UP001162131">
    <property type="component" value="Unassembled WGS sequence"/>
</dbReference>
<keyword evidence="4" id="KW-1185">Reference proteome</keyword>
<feature type="coiled-coil region" evidence="1">
    <location>
        <begin position="172"/>
        <end position="357"/>
    </location>
</feature>
<feature type="region of interest" description="Disordered" evidence="2">
    <location>
        <begin position="460"/>
        <end position="497"/>
    </location>
</feature>
<reference evidence="3" key="1">
    <citation type="submission" date="2021-09" db="EMBL/GenBank/DDBJ databases">
        <authorList>
            <consortium name="AG Swart"/>
            <person name="Singh M."/>
            <person name="Singh A."/>
            <person name="Seah K."/>
            <person name="Emmerich C."/>
        </authorList>
    </citation>
    <scope>NUCLEOTIDE SEQUENCE</scope>
    <source>
        <strain evidence="3">ATCC30299</strain>
    </source>
</reference>
<evidence type="ECO:0000256" key="2">
    <source>
        <dbReference type="SAM" id="MobiDB-lite"/>
    </source>
</evidence>
<comment type="caution">
    <text evidence="3">The sequence shown here is derived from an EMBL/GenBank/DDBJ whole genome shotgun (WGS) entry which is preliminary data.</text>
</comment>
<evidence type="ECO:0000313" key="3">
    <source>
        <dbReference type="EMBL" id="CAG9333468.1"/>
    </source>
</evidence>
<accession>A0AAU9K338</accession>
<feature type="coiled-coil region" evidence="1">
    <location>
        <begin position="74"/>
        <end position="136"/>
    </location>
</feature>
<gene>
    <name evidence="3" type="ORF">BSTOLATCC_MIC58280</name>
</gene>
<keyword evidence="1" id="KW-0175">Coiled coil</keyword>
<organism evidence="3 4">
    <name type="scientific">Blepharisma stoltei</name>
    <dbReference type="NCBI Taxonomy" id="1481888"/>
    <lineage>
        <taxon>Eukaryota</taxon>
        <taxon>Sar</taxon>
        <taxon>Alveolata</taxon>
        <taxon>Ciliophora</taxon>
        <taxon>Postciliodesmatophora</taxon>
        <taxon>Heterotrichea</taxon>
        <taxon>Heterotrichida</taxon>
        <taxon>Blepharismidae</taxon>
        <taxon>Blepharisma</taxon>
    </lineage>
</organism>
<sequence>MGETTEKRYQRIERELRDLCSFLFKQISNLDGLEINTYEITNINSLNPIQLIEKVRDKIHSLLQFKSQAQQQDKDQVFSQIQDYQEIVQNLEKDLRNKAKEEQQLRLKLESAETKLEQAEQSKEELAKSSKELIDEIKKDNQSLIDLLKMKEMYIDDLKGQIESHRQVILGQEDKIASVPKLEQNIKELEKKYQIDMTKMTVKHSNEMSQSSKELKQYHKIIALNAQYEEKIKQLSMELESYRRQFHKTVDNGGRMEQLQELISNRSKSVQKLEIECNRMKVKLDNKQLEVQKLTKQVAMQQKEIEDLKKLKKPQEFAKEEPYDTNLALVKHYKKKLEEKEAELKEANKRIRKMYKMEIKGKIKEDGFDNERKMYMNKIGELCHVNMSLESMVKKKVQSGTWNEDENSEFANRKEGVYQANYENMKELAKSASEAYSVVLQKNKNFQKFHIAGRLGSSQNASMSTTLANKSTRPNTAGALSSTRSLTKLMSARKSPD</sequence>
<feature type="compositionally biased region" description="Polar residues" evidence="2">
    <location>
        <begin position="460"/>
        <end position="488"/>
    </location>
</feature>
<protein>
    <submittedName>
        <fullName evidence="3">Uncharacterized protein</fullName>
    </submittedName>
</protein>
<proteinExistence type="predicted"/>
<name>A0AAU9K338_9CILI</name>